<proteinExistence type="predicted"/>
<name>A0ABR4XNL6_9PORP</name>
<dbReference type="PROSITE" id="PS50005">
    <property type="entry name" value="TPR"/>
    <property type="match status" value="3"/>
</dbReference>
<gene>
    <name evidence="5" type="ORF">HQ43_01805</name>
</gene>
<dbReference type="PANTHER" id="PTHR44858:SF1">
    <property type="entry name" value="UDP-N-ACETYLGLUCOSAMINE--PEPTIDE N-ACETYLGLUCOSAMINYLTRANSFERASE SPINDLY-RELATED"/>
    <property type="match status" value="1"/>
</dbReference>
<evidence type="ECO:0000313" key="6">
    <source>
        <dbReference type="Proteomes" id="UP000030101"/>
    </source>
</evidence>
<dbReference type="InterPro" id="IPR050498">
    <property type="entry name" value="Ycf3"/>
</dbReference>
<dbReference type="Proteomes" id="UP000030101">
    <property type="component" value="Unassembled WGS sequence"/>
</dbReference>
<evidence type="ECO:0000256" key="1">
    <source>
        <dbReference type="ARBA" id="ARBA00022737"/>
    </source>
</evidence>
<feature type="repeat" description="TPR" evidence="3">
    <location>
        <begin position="603"/>
        <end position="636"/>
    </location>
</feature>
<evidence type="ECO:0000313" key="5">
    <source>
        <dbReference type="EMBL" id="KGN93395.1"/>
    </source>
</evidence>
<feature type="signal peptide" evidence="4">
    <location>
        <begin position="1"/>
        <end position="21"/>
    </location>
</feature>
<evidence type="ECO:0000256" key="2">
    <source>
        <dbReference type="ARBA" id="ARBA00022803"/>
    </source>
</evidence>
<dbReference type="Gene3D" id="1.25.40.10">
    <property type="entry name" value="Tetratricopeptide repeat domain"/>
    <property type="match status" value="3"/>
</dbReference>
<dbReference type="Pfam" id="PF13414">
    <property type="entry name" value="TPR_11"/>
    <property type="match status" value="1"/>
</dbReference>
<dbReference type="Pfam" id="PF13432">
    <property type="entry name" value="TPR_16"/>
    <property type="match status" value="1"/>
</dbReference>
<dbReference type="RefSeq" id="WP_036788846.1">
    <property type="nucleotide sequence ID" value="NZ_JQZV01000003.1"/>
</dbReference>
<keyword evidence="2 3" id="KW-0802">TPR repeat</keyword>
<feature type="repeat" description="TPR" evidence="3">
    <location>
        <begin position="263"/>
        <end position="296"/>
    </location>
</feature>
<dbReference type="SMART" id="SM00028">
    <property type="entry name" value="TPR"/>
    <property type="match status" value="7"/>
</dbReference>
<evidence type="ECO:0008006" key="7">
    <source>
        <dbReference type="Google" id="ProtNLM"/>
    </source>
</evidence>
<feature type="chain" id="PRO_5045753136" description="Tetratricopeptide repeat-containing protein" evidence="4">
    <location>
        <begin position="22"/>
        <end position="679"/>
    </location>
</feature>
<dbReference type="SUPFAM" id="SSF48452">
    <property type="entry name" value="TPR-like"/>
    <property type="match status" value="3"/>
</dbReference>
<feature type="repeat" description="TPR" evidence="3">
    <location>
        <begin position="229"/>
        <end position="262"/>
    </location>
</feature>
<accession>A0ABR4XNL6</accession>
<sequence length="679" mass="76766">MNKKVGIALLLCIVATLFAQAQVDTNKALSVGRNALHFKDYLLSIRYFSSAISASPEKAEPYFFRALAKHSLGDYIGAEIDCDSCLIRNRFMYNAYFLRGISRHALGKDSLAALDYEKVLYNNPDHQGALHNSALIHLTNKEYDALDKDIARLERFYPQYLPTYFIHSGSMLERQDTTTAISLLEKVKSLDALSSEPYRLLSSIYYSKNKIPEALKELNGGLALNNKDKRLYTLRGIINYKIHNIREALEDYTQAISIDSDDRTARFNRAQLRMRVGDMNAAIEDYDVVLAIEPKDQIARFNRGLLRKELGIYKGAVSDFDAILKSYPTFLPALMARAETHKSTGNESGYKKDIREITRLQQLAATNRAALPSSPAQDEDATRSEQDQNIEKFRMLIHNSSSTDFTSLYNENNRGELQDREVSLDAEPLLRLSFYEFLQTDAIPIRIRDKAVERALSNLNPDITPQIVLYTPSLSQSMIAEHLQRIDSLQKQSTLTARDALVLAIDLETTKDFDSANAIYNTRYNDTKDPLWLLLRSTGNYLSYRSEQTSDQATKQENKTKDFLGKSSYNKLDAALKTGQHSPHLQQAFNDSKQLLTLWQESLVAMYNHGTLLYHVGQYQEAVKVLTQVCRKDPTFAAAFFNLALAQYASGDILSGSQNMSLAGSKGISRAYAILKRMQ</sequence>
<dbReference type="InterPro" id="IPR019734">
    <property type="entry name" value="TPR_rpt"/>
</dbReference>
<evidence type="ECO:0000256" key="4">
    <source>
        <dbReference type="SAM" id="SignalP"/>
    </source>
</evidence>
<reference evidence="5 6" key="1">
    <citation type="submission" date="2014-08" db="EMBL/GenBank/DDBJ databases">
        <title>Porphyromonas canoris strain:OH2762 Genome sequencing.</title>
        <authorList>
            <person name="Wallis C."/>
            <person name="Deusch O."/>
            <person name="O'Flynn C."/>
            <person name="Davis I."/>
            <person name="Jospin G."/>
            <person name="Darling A.E."/>
            <person name="Coil D.A."/>
            <person name="Alexiev A."/>
            <person name="Horsfall A."/>
            <person name="Kirkwood N."/>
            <person name="Harris S."/>
            <person name="Eisen J.A."/>
        </authorList>
    </citation>
    <scope>NUCLEOTIDE SEQUENCE [LARGE SCALE GENOMIC DNA]</scope>
    <source>
        <strain evidence="6">COT-108 OH2762</strain>
    </source>
</reference>
<keyword evidence="1" id="KW-0677">Repeat</keyword>
<protein>
    <recommendedName>
        <fullName evidence="7">Tetratricopeptide repeat-containing protein</fullName>
    </recommendedName>
</protein>
<keyword evidence="4" id="KW-0732">Signal</keyword>
<dbReference type="PANTHER" id="PTHR44858">
    <property type="entry name" value="TETRATRICOPEPTIDE REPEAT PROTEIN 6"/>
    <property type="match status" value="1"/>
</dbReference>
<dbReference type="InterPro" id="IPR011990">
    <property type="entry name" value="TPR-like_helical_dom_sf"/>
</dbReference>
<comment type="caution">
    <text evidence="5">The sequence shown here is derived from an EMBL/GenBank/DDBJ whole genome shotgun (WGS) entry which is preliminary data.</text>
</comment>
<evidence type="ECO:0000256" key="3">
    <source>
        <dbReference type="PROSITE-ProRule" id="PRU00339"/>
    </source>
</evidence>
<dbReference type="EMBL" id="JQZV01000003">
    <property type="protein sequence ID" value="KGN93395.1"/>
    <property type="molecule type" value="Genomic_DNA"/>
</dbReference>
<organism evidence="5 6">
    <name type="scientific">Porphyromonas canoris</name>
    <dbReference type="NCBI Taxonomy" id="36875"/>
    <lineage>
        <taxon>Bacteria</taxon>
        <taxon>Pseudomonadati</taxon>
        <taxon>Bacteroidota</taxon>
        <taxon>Bacteroidia</taxon>
        <taxon>Bacteroidales</taxon>
        <taxon>Porphyromonadaceae</taxon>
        <taxon>Porphyromonas</taxon>
    </lineage>
</organism>
<keyword evidence="6" id="KW-1185">Reference proteome</keyword>